<keyword evidence="2" id="KW-1185">Reference proteome</keyword>
<dbReference type="Proteomes" id="UP000827517">
    <property type="component" value="Segment"/>
</dbReference>
<name>A0AAE8BQ52_9CAUD</name>
<dbReference type="GeneID" id="77944184"/>
<dbReference type="RefSeq" id="YP_010667913.1">
    <property type="nucleotide sequence ID" value="NC_070952.1"/>
</dbReference>
<sequence>MKKNFNHNPFVFGITVPFNGCYLKDPYFVTNKEGNTQDGTANGGGWHVLGNRIIENADVAHLRFAGDKESDWVRMSGGLRSTRNIEYFGKHYPTWCGNEHGFLYLDEIPEGHTAVPVKLFAYKNKKDPLAVPTIFVAQAKVVKNEPDVKYGSVEDIQQYVNHSAFWMDPNSSVLSSGEIMASIYQLVRFNKTLIHKEKESQRLIKLFEDVGIDELKYVSAFSYHLRHFCSNEERYSLTLRDNPVVFNTANIYLKDNAVSNVMWRFINDKRGPLTNKVDEPYWDELSKFILSPLDNYGPYKKRTIKKD</sequence>
<accession>A0AAE8BQ52</accession>
<dbReference type="EMBL" id="MZ501267">
    <property type="protein sequence ID" value="QZA70634.1"/>
    <property type="molecule type" value="Genomic_DNA"/>
</dbReference>
<dbReference type="KEGG" id="vg:77944184"/>
<gene>
    <name evidence="1" type="primary">159</name>
    <name evidence="1" type="ORF">AH04_159</name>
</gene>
<evidence type="ECO:0000313" key="1">
    <source>
        <dbReference type="EMBL" id="QZA70634.1"/>
    </source>
</evidence>
<organism evidence="1 2">
    <name type="scientific">Erwinia phage AH04</name>
    <dbReference type="NCBI Taxonomy" id="2869569"/>
    <lineage>
        <taxon>Viruses</taxon>
        <taxon>Duplodnaviria</taxon>
        <taxon>Heunggongvirae</taxon>
        <taxon>Uroviricota</taxon>
        <taxon>Caudoviricetes</taxon>
        <taxon>Chimalliviridae</taxon>
        <taxon>Meadowvirus</taxon>
        <taxon>Meadowvirus AH04</taxon>
    </lineage>
</organism>
<protein>
    <submittedName>
        <fullName evidence="1">Uncharacterized protein</fullName>
    </submittedName>
</protein>
<proteinExistence type="predicted"/>
<reference evidence="1" key="1">
    <citation type="submission" date="2021-07" db="EMBL/GenBank/DDBJ databases">
        <authorList>
            <person name="Roth S.J."/>
            <person name="Krukonis G.P."/>
            <person name="Delesalle V.A."/>
        </authorList>
    </citation>
    <scope>NUCLEOTIDE SEQUENCE</scope>
</reference>
<evidence type="ECO:0000313" key="2">
    <source>
        <dbReference type="Proteomes" id="UP000827517"/>
    </source>
</evidence>